<keyword evidence="2" id="KW-0805">Transcription regulation</keyword>
<dbReference type="HOGENOM" id="CLU_009827_2_0_1"/>
<keyword evidence="4" id="KW-0804">Transcription</keyword>
<dbReference type="CDD" id="cd00067">
    <property type="entry name" value="GAL4"/>
    <property type="match status" value="1"/>
</dbReference>
<dbReference type="InterPro" id="IPR001138">
    <property type="entry name" value="Zn2Cys6_DnaBD"/>
</dbReference>
<dbReference type="GO" id="GO:0006351">
    <property type="term" value="P:DNA-templated transcription"/>
    <property type="evidence" value="ECO:0007669"/>
    <property type="project" value="InterPro"/>
</dbReference>
<evidence type="ECO:0000313" key="8">
    <source>
        <dbReference type="EMBL" id="EXJ91924.1"/>
    </source>
</evidence>
<dbReference type="PROSITE" id="PS50048">
    <property type="entry name" value="ZN2_CY6_FUNGAL_2"/>
    <property type="match status" value="1"/>
</dbReference>
<dbReference type="AlphaFoldDB" id="W9ZBP4"/>
<dbReference type="InterPro" id="IPR036864">
    <property type="entry name" value="Zn2-C6_fun-type_DNA-bd_sf"/>
</dbReference>
<evidence type="ECO:0000256" key="6">
    <source>
        <dbReference type="SAM" id="MobiDB-lite"/>
    </source>
</evidence>
<dbReference type="GO" id="GO:0003677">
    <property type="term" value="F:DNA binding"/>
    <property type="evidence" value="ECO:0007669"/>
    <property type="project" value="UniProtKB-KW"/>
</dbReference>
<dbReference type="CDD" id="cd12148">
    <property type="entry name" value="fungal_TF_MHR"/>
    <property type="match status" value="1"/>
</dbReference>
<dbReference type="SMART" id="SM00906">
    <property type="entry name" value="Fungal_trans"/>
    <property type="match status" value="1"/>
</dbReference>
<dbReference type="GO" id="GO:0005634">
    <property type="term" value="C:nucleus"/>
    <property type="evidence" value="ECO:0007669"/>
    <property type="project" value="TreeGrafter"/>
</dbReference>
<accession>W9ZBP4</accession>
<reference evidence="8 9" key="1">
    <citation type="submission" date="2013-03" db="EMBL/GenBank/DDBJ databases">
        <title>The Genome Sequence of Capronia epimyces CBS 606.96.</title>
        <authorList>
            <consortium name="The Broad Institute Genomics Platform"/>
            <person name="Cuomo C."/>
            <person name="de Hoog S."/>
            <person name="Gorbushina A."/>
            <person name="Walker B."/>
            <person name="Young S.K."/>
            <person name="Zeng Q."/>
            <person name="Gargeya S."/>
            <person name="Fitzgerald M."/>
            <person name="Haas B."/>
            <person name="Abouelleil A."/>
            <person name="Allen A.W."/>
            <person name="Alvarado L."/>
            <person name="Arachchi H.M."/>
            <person name="Berlin A.M."/>
            <person name="Chapman S.B."/>
            <person name="Gainer-Dewar J."/>
            <person name="Goldberg J."/>
            <person name="Griggs A."/>
            <person name="Gujja S."/>
            <person name="Hansen M."/>
            <person name="Howarth C."/>
            <person name="Imamovic A."/>
            <person name="Ireland A."/>
            <person name="Larimer J."/>
            <person name="McCowan C."/>
            <person name="Murphy C."/>
            <person name="Pearson M."/>
            <person name="Poon T.W."/>
            <person name="Priest M."/>
            <person name="Roberts A."/>
            <person name="Saif S."/>
            <person name="Shea T."/>
            <person name="Sisk P."/>
            <person name="Sykes S."/>
            <person name="Wortman J."/>
            <person name="Nusbaum C."/>
            <person name="Birren B."/>
        </authorList>
    </citation>
    <scope>NUCLEOTIDE SEQUENCE [LARGE SCALE GENOMIC DNA]</scope>
    <source>
        <strain evidence="8 9">CBS 606.96</strain>
    </source>
</reference>
<dbReference type="InterPro" id="IPR007219">
    <property type="entry name" value="XnlR_reg_dom"/>
</dbReference>
<evidence type="ECO:0000256" key="3">
    <source>
        <dbReference type="ARBA" id="ARBA00023125"/>
    </source>
</evidence>
<comment type="caution">
    <text evidence="8">The sequence shown here is derived from an EMBL/GenBank/DDBJ whole genome shotgun (WGS) entry which is preliminary data.</text>
</comment>
<feature type="domain" description="Zn(2)-C6 fungal-type" evidence="7">
    <location>
        <begin position="21"/>
        <end position="53"/>
    </location>
</feature>
<dbReference type="GeneID" id="19164614"/>
<keyword evidence="1" id="KW-0479">Metal-binding</keyword>
<dbReference type="GO" id="GO:0008270">
    <property type="term" value="F:zinc ion binding"/>
    <property type="evidence" value="ECO:0007669"/>
    <property type="project" value="InterPro"/>
</dbReference>
<feature type="compositionally biased region" description="Pro residues" evidence="6">
    <location>
        <begin position="593"/>
        <end position="605"/>
    </location>
</feature>
<dbReference type="SUPFAM" id="SSF57701">
    <property type="entry name" value="Zn2/Cys6 DNA-binding domain"/>
    <property type="match status" value="1"/>
</dbReference>
<protein>
    <recommendedName>
        <fullName evidence="7">Zn(2)-C6 fungal-type domain-containing protein</fullName>
    </recommendedName>
</protein>
<dbReference type="GO" id="GO:0001080">
    <property type="term" value="P:nitrogen catabolite activation of transcription from RNA polymerase II promoter"/>
    <property type="evidence" value="ECO:0007669"/>
    <property type="project" value="TreeGrafter"/>
</dbReference>
<name>W9ZBP4_9EURO</name>
<dbReference type="PANTHER" id="PTHR31668:SF10">
    <property type="entry name" value="ZN(II)2CYS6 TRANSCRIPTION FACTOR (EUROFUNG)"/>
    <property type="match status" value="1"/>
</dbReference>
<keyword evidence="5" id="KW-0539">Nucleus</keyword>
<evidence type="ECO:0000256" key="2">
    <source>
        <dbReference type="ARBA" id="ARBA00023015"/>
    </source>
</evidence>
<evidence type="ECO:0000256" key="1">
    <source>
        <dbReference type="ARBA" id="ARBA00022723"/>
    </source>
</evidence>
<dbReference type="RefSeq" id="XP_007728814.1">
    <property type="nucleotide sequence ID" value="XM_007730624.1"/>
</dbReference>
<gene>
    <name evidence="8" type="ORF">A1O3_00474</name>
</gene>
<dbReference type="STRING" id="1182542.W9ZBP4"/>
<dbReference type="GO" id="GO:0000981">
    <property type="term" value="F:DNA-binding transcription factor activity, RNA polymerase II-specific"/>
    <property type="evidence" value="ECO:0007669"/>
    <property type="project" value="InterPro"/>
</dbReference>
<evidence type="ECO:0000256" key="5">
    <source>
        <dbReference type="ARBA" id="ARBA00023242"/>
    </source>
</evidence>
<dbReference type="Proteomes" id="UP000019478">
    <property type="component" value="Unassembled WGS sequence"/>
</dbReference>
<dbReference type="Pfam" id="PF04082">
    <property type="entry name" value="Fungal_trans"/>
    <property type="match status" value="1"/>
</dbReference>
<dbReference type="PROSITE" id="PS00463">
    <property type="entry name" value="ZN2_CY6_FUNGAL_1"/>
    <property type="match status" value="1"/>
</dbReference>
<keyword evidence="9" id="KW-1185">Reference proteome</keyword>
<feature type="region of interest" description="Disordered" evidence="6">
    <location>
        <begin position="577"/>
        <end position="623"/>
    </location>
</feature>
<dbReference type="Pfam" id="PF00172">
    <property type="entry name" value="Zn_clus"/>
    <property type="match status" value="1"/>
</dbReference>
<dbReference type="PANTHER" id="PTHR31668">
    <property type="entry name" value="GLUCOSE TRANSPORT TRANSCRIPTION REGULATOR RGT1-RELATED-RELATED"/>
    <property type="match status" value="1"/>
</dbReference>
<dbReference type="EMBL" id="AMGY01000001">
    <property type="protein sequence ID" value="EXJ91924.1"/>
    <property type="molecule type" value="Genomic_DNA"/>
</dbReference>
<dbReference type="OrthoDB" id="3034343at2759"/>
<keyword evidence="3" id="KW-0238">DNA-binding</keyword>
<evidence type="ECO:0000313" key="9">
    <source>
        <dbReference type="Proteomes" id="UP000019478"/>
    </source>
</evidence>
<evidence type="ECO:0000259" key="7">
    <source>
        <dbReference type="PROSITE" id="PS50048"/>
    </source>
</evidence>
<dbReference type="InterPro" id="IPR050797">
    <property type="entry name" value="Carb_Metab_Trans_Reg"/>
</dbReference>
<organism evidence="8 9">
    <name type="scientific">Capronia epimyces CBS 606.96</name>
    <dbReference type="NCBI Taxonomy" id="1182542"/>
    <lineage>
        <taxon>Eukaryota</taxon>
        <taxon>Fungi</taxon>
        <taxon>Dikarya</taxon>
        <taxon>Ascomycota</taxon>
        <taxon>Pezizomycotina</taxon>
        <taxon>Eurotiomycetes</taxon>
        <taxon>Chaetothyriomycetidae</taxon>
        <taxon>Chaetothyriales</taxon>
        <taxon>Herpotrichiellaceae</taxon>
        <taxon>Capronia</taxon>
    </lineage>
</organism>
<dbReference type="eggNOG" id="ENOG502QW96">
    <property type="taxonomic scope" value="Eukaryota"/>
</dbReference>
<proteinExistence type="predicted"/>
<evidence type="ECO:0000256" key="4">
    <source>
        <dbReference type="ARBA" id="ARBA00023163"/>
    </source>
</evidence>
<sequence>MQAQPHGMKTARPYRSHKYPACTRCHKRRSRCTIEIPGQACLLCRMHGVACSSASGKKDDRVSPKVGFIHRSLVADEKSLEGVSSHIVGPVIARDTQILDQYLPLAANTNDTDTNTNVTAGHVNTYIHTNNGGGGGRREAPKPIYHVPIPPRRPSPADCHCARNLPAELLEQVDPFLGVLLDNYYDNIHPCYPITDEEYVLSQIKDHKSTSMSLSRTFVVNLVAYALFYWDPSAALATFPKPDQDFAWQAAVEANLGDMQKGDLETIVSICTNVSGRPSRCLLSNVTSVARAVALSHAIGLNHDCSEWKIGETKKRMRWKAWWAVVIQDRWFNFAQGTPPYISKGHYDVPLPTVDLLTRGPTKSVSKSPRHRRAAEVYIHFCRLTEIVGDVLPLIYHIRSGNDSLAAEQTSRSEIELNRWLESRPGWLNLHEFHNRPAVPGLLNLQLCYLSVRMLLRRIAWHEIAQRESDPASSWLLGCQQAAEDIVRFVASLHQHDLNAFWLPYSAHHFTSAVTLLLRCALETSFPHVRSHCMHLARTLVDCLRRYHDEYQWDLAETALPQCETFLKRIEDALPRSPNFPSASSGADLLNPHPHPNPNTNPSPTPGYLHHDGHENLLGNPLPDDGFAASQWHGSLEELFPDIFSDFTDTALLTGEGRLDVNE</sequence>